<reference evidence="1 2" key="1">
    <citation type="journal article" date="2013" name="Genome Biol.">
        <title>Draft genome of the mountain pine beetle, Dendroctonus ponderosae Hopkins, a major forest pest.</title>
        <authorList>
            <person name="Keeling C.I."/>
            <person name="Yuen M.M."/>
            <person name="Liao N.Y."/>
            <person name="Docking T.R."/>
            <person name="Chan S.K."/>
            <person name="Taylor G.A."/>
            <person name="Palmquist D.L."/>
            <person name="Jackman S.D."/>
            <person name="Nguyen A."/>
            <person name="Li M."/>
            <person name="Henderson H."/>
            <person name="Janes J.K."/>
            <person name="Zhao Y."/>
            <person name="Pandoh P."/>
            <person name="Moore R."/>
            <person name="Sperling F.A."/>
            <person name="Huber D.P."/>
            <person name="Birol I."/>
            <person name="Jones S.J."/>
            <person name="Bohlmann J."/>
        </authorList>
    </citation>
    <scope>NUCLEOTIDE SEQUENCE</scope>
</reference>
<gene>
    <name evidence="1" type="ORF">D910_02429</name>
</gene>
<evidence type="ECO:0000313" key="2">
    <source>
        <dbReference type="Proteomes" id="UP000030742"/>
    </source>
</evidence>
<evidence type="ECO:0000313" key="1">
    <source>
        <dbReference type="EMBL" id="ERL85006.1"/>
    </source>
</evidence>
<name>U4U330_DENPD</name>
<dbReference type="Proteomes" id="UP000030742">
    <property type="component" value="Unassembled WGS sequence"/>
</dbReference>
<protein>
    <submittedName>
        <fullName evidence="1">Uncharacterized protein</fullName>
    </submittedName>
</protein>
<dbReference type="STRING" id="77166.U4U330"/>
<dbReference type="EMBL" id="KB631649">
    <property type="protein sequence ID" value="ERL85006.1"/>
    <property type="molecule type" value="Genomic_DNA"/>
</dbReference>
<sequence length="156" mass="17692">MAYLSTFAMLSHVNRDLFKKRKCHAEYATCIHHPKTAANIPKRIEQLGVSYTSINTRLPGGPPIWITISPGLYHDAVYINNARLLPKQSNIIGTKSQSRGSPFTQILHKIDEVLVPTRSSATSRAQVFNPNAWEFLENYESLIQGTHRVRQEKNVH</sequence>
<dbReference type="AlphaFoldDB" id="U4U330"/>
<accession>U4U330</accession>
<proteinExistence type="predicted"/>
<organism evidence="1 2">
    <name type="scientific">Dendroctonus ponderosae</name>
    <name type="common">Mountain pine beetle</name>
    <dbReference type="NCBI Taxonomy" id="77166"/>
    <lineage>
        <taxon>Eukaryota</taxon>
        <taxon>Metazoa</taxon>
        <taxon>Ecdysozoa</taxon>
        <taxon>Arthropoda</taxon>
        <taxon>Hexapoda</taxon>
        <taxon>Insecta</taxon>
        <taxon>Pterygota</taxon>
        <taxon>Neoptera</taxon>
        <taxon>Endopterygota</taxon>
        <taxon>Coleoptera</taxon>
        <taxon>Polyphaga</taxon>
        <taxon>Cucujiformia</taxon>
        <taxon>Curculionidae</taxon>
        <taxon>Scolytinae</taxon>
        <taxon>Dendroctonus</taxon>
    </lineage>
</organism>
<dbReference type="OrthoDB" id="7700931at2759"/>